<gene>
    <name evidence="2" type="ORF">JOC94_000629</name>
</gene>
<proteinExistence type="predicted"/>
<evidence type="ECO:0000259" key="1">
    <source>
        <dbReference type="Pfam" id="PF00149"/>
    </source>
</evidence>
<protein>
    <submittedName>
        <fullName evidence="2">MPP superfamily phosphohydrolase</fullName>
    </submittedName>
</protein>
<feature type="domain" description="Calcineurin-like phosphoesterase" evidence="1">
    <location>
        <begin position="46"/>
        <end position="201"/>
    </location>
</feature>
<dbReference type="RefSeq" id="WP_205178562.1">
    <property type="nucleotide sequence ID" value="NZ_JAFBFH010000003.1"/>
</dbReference>
<dbReference type="InterPro" id="IPR004843">
    <property type="entry name" value="Calcineurin-like_PHP"/>
</dbReference>
<dbReference type="EMBL" id="JAFBFH010000003">
    <property type="protein sequence ID" value="MBM7713660.1"/>
    <property type="molecule type" value="Genomic_DNA"/>
</dbReference>
<dbReference type="PANTHER" id="PTHR31302">
    <property type="entry name" value="TRANSMEMBRANE PROTEIN WITH METALLOPHOSPHOESTERASE DOMAIN-RELATED"/>
    <property type="match status" value="1"/>
</dbReference>
<accession>A0ABS2R2N7</accession>
<name>A0ABS2R2N7_9BACI</name>
<dbReference type="PANTHER" id="PTHR31302:SF32">
    <property type="entry name" value="PHOSPHOESTERASE"/>
    <property type="match status" value="1"/>
</dbReference>
<dbReference type="Proteomes" id="UP000823485">
    <property type="component" value="Unassembled WGS sequence"/>
</dbReference>
<keyword evidence="3" id="KW-1185">Reference proteome</keyword>
<dbReference type="InterPro" id="IPR051158">
    <property type="entry name" value="Metallophosphoesterase_sf"/>
</dbReference>
<reference evidence="2 3" key="1">
    <citation type="submission" date="2021-01" db="EMBL/GenBank/DDBJ databases">
        <title>Genomic Encyclopedia of Type Strains, Phase IV (KMG-IV): sequencing the most valuable type-strain genomes for metagenomic binning, comparative biology and taxonomic classification.</title>
        <authorList>
            <person name="Goeker M."/>
        </authorList>
    </citation>
    <scope>NUCLEOTIDE SEQUENCE [LARGE SCALE GENOMIC DNA]</scope>
    <source>
        <strain evidence="2 3">DSM 105453</strain>
    </source>
</reference>
<dbReference type="Pfam" id="PF00149">
    <property type="entry name" value="Metallophos"/>
    <property type="match status" value="1"/>
</dbReference>
<dbReference type="InterPro" id="IPR029052">
    <property type="entry name" value="Metallo-depent_PP-like"/>
</dbReference>
<evidence type="ECO:0000313" key="2">
    <source>
        <dbReference type="EMBL" id="MBM7713660.1"/>
    </source>
</evidence>
<sequence length="257" mass="29099">MFLVMLLIFLLAVFLLLFMVKEAFRNEVKEEVLAFPDFPTQWGELTIFFISDIHKRLIHESIIQQIKGKAEIVIIGGDLTERGVPLARTRKNIEMLQQVAPVFFIWGNNDYEVDTKKLNELFDECGVTVLKNETAFLQKGESSIALIGLDDYEPSEPLSRAISHSLDDRHFKILLSHRPSILKHIRPSDHISLILSGHTHGGQIRIFGFGPYQRGRTFHCPSATVLISNGYGTTLLPLRLGAPAETHLITIKNKEND</sequence>
<evidence type="ECO:0000313" key="3">
    <source>
        <dbReference type="Proteomes" id="UP000823485"/>
    </source>
</evidence>
<organism evidence="2 3">
    <name type="scientific">Siminovitchia thermophila</name>
    <dbReference type="NCBI Taxonomy" id="1245522"/>
    <lineage>
        <taxon>Bacteria</taxon>
        <taxon>Bacillati</taxon>
        <taxon>Bacillota</taxon>
        <taxon>Bacilli</taxon>
        <taxon>Bacillales</taxon>
        <taxon>Bacillaceae</taxon>
        <taxon>Siminovitchia</taxon>
    </lineage>
</organism>
<dbReference type="Gene3D" id="3.60.21.10">
    <property type="match status" value="1"/>
</dbReference>
<comment type="caution">
    <text evidence="2">The sequence shown here is derived from an EMBL/GenBank/DDBJ whole genome shotgun (WGS) entry which is preliminary data.</text>
</comment>
<dbReference type="SUPFAM" id="SSF56300">
    <property type="entry name" value="Metallo-dependent phosphatases"/>
    <property type="match status" value="1"/>
</dbReference>